<dbReference type="EMBL" id="BTRK01000006">
    <property type="protein sequence ID" value="GMR61118.1"/>
    <property type="molecule type" value="Genomic_DNA"/>
</dbReference>
<feature type="region of interest" description="Disordered" evidence="2">
    <location>
        <begin position="112"/>
        <end position="144"/>
    </location>
</feature>
<dbReference type="SMART" id="SM01088">
    <property type="entry name" value="Col_cuticle_N"/>
    <property type="match status" value="1"/>
</dbReference>
<evidence type="ECO:0000256" key="2">
    <source>
        <dbReference type="SAM" id="MobiDB-lite"/>
    </source>
</evidence>
<sequence>QSSRSHHHCPIMNEYQLLIGGSALLSTSVFLVAISLIPSIYNEMHSLHDEVFDAVAVFKAETDDSWNELMSVQISFTPPSPVPSNPLLSRRSKRFAGLPDYCQCEPITRCAPGPPGPPGTPGHPGTPGSPGHNGEDNTTPGQTRTCLPQAECVRCPAGSIGLPGPPGVPGGAGAPGLPGRQGPDNTVFGPPGLPGQPGDAGQPGRPGFPGVPGVPGSDAISRRGRPGPPGPSGSIGTQGGPGLPGQPGLPGAPGQPGPAGPAGSNGTPGEPGTPGVEGGPGVPGFDATYCPCPPRSAVYIGAA</sequence>
<feature type="transmembrane region" description="Helical" evidence="3">
    <location>
        <begin position="15"/>
        <end position="37"/>
    </location>
</feature>
<keyword evidence="3" id="KW-0812">Transmembrane</keyword>
<keyword evidence="3" id="KW-1133">Transmembrane helix</keyword>
<evidence type="ECO:0000256" key="1">
    <source>
        <dbReference type="ARBA" id="ARBA00022737"/>
    </source>
</evidence>
<dbReference type="Proteomes" id="UP001328107">
    <property type="component" value="Unassembled WGS sequence"/>
</dbReference>
<keyword evidence="6" id="KW-1185">Reference proteome</keyword>
<keyword evidence="3" id="KW-0472">Membrane</keyword>
<feature type="compositionally biased region" description="Low complexity" evidence="2">
    <location>
        <begin position="261"/>
        <end position="274"/>
    </location>
</feature>
<comment type="caution">
    <text evidence="5">The sequence shown here is derived from an EMBL/GenBank/DDBJ whole genome shotgun (WGS) entry which is preliminary data.</text>
</comment>
<dbReference type="InterPro" id="IPR002486">
    <property type="entry name" value="Col_cuticle_N"/>
</dbReference>
<proteinExistence type="predicted"/>
<accession>A0AAN5DDF8</accession>
<feature type="domain" description="Nematode cuticle collagen N-terminal" evidence="4">
    <location>
        <begin position="19"/>
        <end position="69"/>
    </location>
</feature>
<evidence type="ECO:0000313" key="5">
    <source>
        <dbReference type="EMBL" id="GMR61118.1"/>
    </source>
</evidence>
<feature type="non-terminal residue" evidence="5">
    <location>
        <position position="1"/>
    </location>
</feature>
<dbReference type="PANTHER" id="PTHR24637">
    <property type="entry name" value="COLLAGEN"/>
    <property type="match status" value="1"/>
</dbReference>
<evidence type="ECO:0000313" key="6">
    <source>
        <dbReference type="Proteomes" id="UP001328107"/>
    </source>
</evidence>
<feature type="region of interest" description="Disordered" evidence="2">
    <location>
        <begin position="163"/>
        <end position="282"/>
    </location>
</feature>
<gene>
    <name evidence="5" type="ORF">PMAYCL1PPCAC_31313</name>
</gene>
<keyword evidence="1" id="KW-0677">Repeat</keyword>
<reference evidence="6" key="1">
    <citation type="submission" date="2022-10" db="EMBL/GenBank/DDBJ databases">
        <title>Genome assembly of Pristionchus species.</title>
        <authorList>
            <person name="Yoshida K."/>
            <person name="Sommer R.J."/>
        </authorList>
    </citation>
    <scope>NUCLEOTIDE SEQUENCE [LARGE SCALE GENOMIC DNA]</scope>
    <source>
        <strain evidence="6">RS5460</strain>
    </source>
</reference>
<dbReference type="GO" id="GO:0042302">
    <property type="term" value="F:structural constituent of cuticle"/>
    <property type="evidence" value="ECO:0007669"/>
    <property type="project" value="InterPro"/>
</dbReference>
<name>A0AAN5DDF8_9BILA</name>
<feature type="compositionally biased region" description="Gly residues" evidence="2">
    <location>
        <begin position="236"/>
        <end position="245"/>
    </location>
</feature>
<dbReference type="Pfam" id="PF01484">
    <property type="entry name" value="Col_cuticle_N"/>
    <property type="match status" value="1"/>
</dbReference>
<evidence type="ECO:0000256" key="3">
    <source>
        <dbReference type="SAM" id="Phobius"/>
    </source>
</evidence>
<dbReference type="PANTHER" id="PTHR24637:SF388">
    <property type="entry name" value="NEMATODE CUTICLE COLLAGEN N-TERMINAL DOMAIN-CONTAINING PROTEIN"/>
    <property type="match status" value="1"/>
</dbReference>
<evidence type="ECO:0000259" key="4">
    <source>
        <dbReference type="SMART" id="SM01088"/>
    </source>
</evidence>
<protein>
    <recommendedName>
        <fullName evidence="4">Nematode cuticle collagen N-terminal domain-containing protein</fullName>
    </recommendedName>
</protein>
<dbReference type="AlphaFoldDB" id="A0AAN5DDF8"/>
<organism evidence="5 6">
    <name type="scientific">Pristionchus mayeri</name>
    <dbReference type="NCBI Taxonomy" id="1317129"/>
    <lineage>
        <taxon>Eukaryota</taxon>
        <taxon>Metazoa</taxon>
        <taxon>Ecdysozoa</taxon>
        <taxon>Nematoda</taxon>
        <taxon>Chromadorea</taxon>
        <taxon>Rhabditida</taxon>
        <taxon>Rhabditina</taxon>
        <taxon>Diplogasteromorpha</taxon>
        <taxon>Diplogasteroidea</taxon>
        <taxon>Neodiplogasteridae</taxon>
        <taxon>Pristionchus</taxon>
    </lineage>
</organism>
<feature type="compositionally biased region" description="Pro residues" evidence="2">
    <location>
        <begin position="112"/>
        <end position="121"/>
    </location>
</feature>